<protein>
    <submittedName>
        <fullName evidence="4">Cytidine deaminase-like protein</fullName>
    </submittedName>
</protein>
<keyword evidence="1" id="KW-0819">tRNA processing</keyword>
<name>A0A6A5XTQ3_9PLEO</name>
<dbReference type="GO" id="GO:0005634">
    <property type="term" value="C:nucleus"/>
    <property type="evidence" value="ECO:0007669"/>
    <property type="project" value="TreeGrafter"/>
</dbReference>
<evidence type="ECO:0000256" key="2">
    <source>
        <dbReference type="ARBA" id="ARBA00038160"/>
    </source>
</evidence>
<dbReference type="InterPro" id="IPR002125">
    <property type="entry name" value="CMP_dCMP_dom"/>
</dbReference>
<dbReference type="PROSITE" id="PS51747">
    <property type="entry name" value="CYT_DCMP_DEAMINASES_2"/>
    <property type="match status" value="1"/>
</dbReference>
<dbReference type="GO" id="GO:0008033">
    <property type="term" value="P:tRNA processing"/>
    <property type="evidence" value="ECO:0007669"/>
    <property type="project" value="UniProtKB-KW"/>
</dbReference>
<dbReference type="PANTHER" id="PTHR11079">
    <property type="entry name" value="CYTOSINE DEAMINASE FAMILY MEMBER"/>
    <property type="match status" value="1"/>
</dbReference>
<dbReference type="EMBL" id="ML978069">
    <property type="protein sequence ID" value="KAF2016735.1"/>
    <property type="molecule type" value="Genomic_DNA"/>
</dbReference>
<proteinExistence type="inferred from homology"/>
<dbReference type="Pfam" id="PF00383">
    <property type="entry name" value="dCMP_cyt_deam_1"/>
    <property type="match status" value="1"/>
</dbReference>
<dbReference type="AlphaFoldDB" id="A0A6A5XTQ3"/>
<dbReference type="Proteomes" id="UP000799778">
    <property type="component" value="Unassembled WGS sequence"/>
</dbReference>
<evidence type="ECO:0000313" key="4">
    <source>
        <dbReference type="EMBL" id="KAF2016735.1"/>
    </source>
</evidence>
<organism evidence="4 5">
    <name type="scientific">Aaosphaeria arxii CBS 175.79</name>
    <dbReference type="NCBI Taxonomy" id="1450172"/>
    <lineage>
        <taxon>Eukaryota</taxon>
        <taxon>Fungi</taxon>
        <taxon>Dikarya</taxon>
        <taxon>Ascomycota</taxon>
        <taxon>Pezizomycotina</taxon>
        <taxon>Dothideomycetes</taxon>
        <taxon>Pleosporomycetidae</taxon>
        <taxon>Pleosporales</taxon>
        <taxon>Pleosporales incertae sedis</taxon>
        <taxon>Aaosphaeria</taxon>
    </lineage>
</organism>
<dbReference type="OrthoDB" id="3180714at2759"/>
<evidence type="ECO:0000256" key="1">
    <source>
        <dbReference type="ARBA" id="ARBA00022694"/>
    </source>
</evidence>
<keyword evidence="5" id="KW-1185">Reference proteome</keyword>
<dbReference type="PANTHER" id="PTHR11079:SF156">
    <property type="entry name" value="INACTIVE TRNA-SPECIFIC ADENOSINE DEAMINASE-LIKE PROTEIN 3-RELATED"/>
    <property type="match status" value="1"/>
</dbReference>
<dbReference type="GO" id="GO:0052717">
    <property type="term" value="F:tRNA-specific adenosine-34 deaminase activity"/>
    <property type="evidence" value="ECO:0007669"/>
    <property type="project" value="TreeGrafter"/>
</dbReference>
<reference evidence="4" key="1">
    <citation type="journal article" date="2020" name="Stud. Mycol.">
        <title>101 Dothideomycetes genomes: a test case for predicting lifestyles and emergence of pathogens.</title>
        <authorList>
            <person name="Haridas S."/>
            <person name="Albert R."/>
            <person name="Binder M."/>
            <person name="Bloem J."/>
            <person name="Labutti K."/>
            <person name="Salamov A."/>
            <person name="Andreopoulos B."/>
            <person name="Baker S."/>
            <person name="Barry K."/>
            <person name="Bills G."/>
            <person name="Bluhm B."/>
            <person name="Cannon C."/>
            <person name="Castanera R."/>
            <person name="Culley D."/>
            <person name="Daum C."/>
            <person name="Ezra D."/>
            <person name="Gonzalez J."/>
            <person name="Henrissat B."/>
            <person name="Kuo A."/>
            <person name="Liang C."/>
            <person name="Lipzen A."/>
            <person name="Lutzoni F."/>
            <person name="Magnuson J."/>
            <person name="Mondo S."/>
            <person name="Nolan M."/>
            <person name="Ohm R."/>
            <person name="Pangilinan J."/>
            <person name="Park H.-J."/>
            <person name="Ramirez L."/>
            <person name="Alfaro M."/>
            <person name="Sun H."/>
            <person name="Tritt A."/>
            <person name="Yoshinaga Y."/>
            <person name="Zwiers L.-H."/>
            <person name="Turgeon B."/>
            <person name="Goodwin S."/>
            <person name="Spatafora J."/>
            <person name="Crous P."/>
            <person name="Grigoriev I."/>
        </authorList>
    </citation>
    <scope>NUCLEOTIDE SEQUENCE</scope>
    <source>
        <strain evidence="4">CBS 175.79</strain>
    </source>
</reference>
<accession>A0A6A5XTQ3</accession>
<evidence type="ECO:0000259" key="3">
    <source>
        <dbReference type="PROSITE" id="PS51747"/>
    </source>
</evidence>
<comment type="similarity">
    <text evidence="2">Belongs to the cytidine and deoxycytidylate deaminase family. ADAT3 subfamily.</text>
</comment>
<sequence length="430" mass="48419">MSTLTLSPASVDSRLSEPKTRFALPSRPSRHMLSNCLRAMPLPSRSEHLIVDQPFLFRCAKLFNSVISKAIPDLKTNDFQHLRRVVQFKFLPPHLQKTFRSSKGGVVLTEDPSEEDVAEQDDTVRYFLVSPSKAIQHAALVDAFRQNPPWCESKASPRIFYVTVPTFSPTSSEQAAQWSVEYWPITYKNTNPYGPHPSLVARNVAEIEKDAGKWLALAEKAAEQVYSQNLGERVGCVIVDNSKGRPEIVAVAADSRWRNPTGEPETKNDGPGNVMAHAVERAIAMVGKKRLRAVGKDPDTLDRKLFCDSPLTDMERRYYELDNLPSNGYLCVELDIYVTHEPCVMCSMAILHSRFKRCIFGRRMPYTGGLTADNAEGKMEEKPKLGDGLGHGIFWRPSELNWKLLAWEFTNEEDKENGKISDHTPNTLQA</sequence>
<dbReference type="GeneID" id="54285546"/>
<gene>
    <name evidence="4" type="ORF">BU24DRAFT_423093</name>
</gene>
<evidence type="ECO:0000313" key="5">
    <source>
        <dbReference type="Proteomes" id="UP000799778"/>
    </source>
</evidence>
<dbReference type="RefSeq" id="XP_033385074.1">
    <property type="nucleotide sequence ID" value="XM_033528149.1"/>
</dbReference>
<dbReference type="CDD" id="cd01285">
    <property type="entry name" value="nucleoside_deaminase"/>
    <property type="match status" value="1"/>
</dbReference>
<dbReference type="SUPFAM" id="SSF53927">
    <property type="entry name" value="Cytidine deaminase-like"/>
    <property type="match status" value="1"/>
</dbReference>
<dbReference type="InterPro" id="IPR016193">
    <property type="entry name" value="Cytidine_deaminase-like"/>
</dbReference>
<feature type="domain" description="CMP/dCMP-type deaminase" evidence="3">
    <location>
        <begin position="209"/>
        <end position="373"/>
    </location>
</feature>
<dbReference type="GO" id="GO:0005737">
    <property type="term" value="C:cytoplasm"/>
    <property type="evidence" value="ECO:0007669"/>
    <property type="project" value="TreeGrafter"/>
</dbReference>
<dbReference type="Gene3D" id="3.40.140.10">
    <property type="entry name" value="Cytidine Deaminase, domain 2"/>
    <property type="match status" value="1"/>
</dbReference>